<sequence length="188" mass="20548">MSVGMMSSLLACNESNGSLLTSPSPTGTTFQPSFPSPHAPDVNFSQGNEMAMTAFPTFMNGAYSHESKQLSLLQERAKFLKGQVMKLTIENNTLRTAFQCLASAVGLCNMDPCQVDAMTFSQASVSPTSKAELAPPMPKDYPSIRFWDQEDWDKYLESPEGQMSNRGTMGFLEDKNGKPPSRETAKAI</sequence>
<dbReference type="Proteomes" id="UP000054018">
    <property type="component" value="Unassembled WGS sequence"/>
</dbReference>
<feature type="compositionally biased region" description="Basic and acidic residues" evidence="1">
    <location>
        <begin position="172"/>
        <end position="188"/>
    </location>
</feature>
<dbReference type="OrthoDB" id="10398623at2759"/>
<keyword evidence="3" id="KW-1185">Reference proteome</keyword>
<dbReference type="STRING" id="765257.A0A0C9YAX2"/>
<accession>A0A0C9YAX2</accession>
<dbReference type="EMBL" id="KN833963">
    <property type="protein sequence ID" value="KIK13961.1"/>
    <property type="molecule type" value="Genomic_DNA"/>
</dbReference>
<dbReference type="HOGENOM" id="CLU_1428511_0_0_1"/>
<feature type="region of interest" description="Disordered" evidence="1">
    <location>
        <begin position="21"/>
        <end position="40"/>
    </location>
</feature>
<name>A0A0C9YAX2_9AGAM</name>
<proteinExistence type="predicted"/>
<protein>
    <submittedName>
        <fullName evidence="2">Uncharacterized protein</fullName>
    </submittedName>
</protein>
<evidence type="ECO:0000313" key="2">
    <source>
        <dbReference type="EMBL" id="KIK13961.1"/>
    </source>
</evidence>
<feature type="region of interest" description="Disordered" evidence="1">
    <location>
        <begin position="157"/>
        <end position="188"/>
    </location>
</feature>
<organism evidence="2 3">
    <name type="scientific">Pisolithus microcarpus 441</name>
    <dbReference type="NCBI Taxonomy" id="765257"/>
    <lineage>
        <taxon>Eukaryota</taxon>
        <taxon>Fungi</taxon>
        <taxon>Dikarya</taxon>
        <taxon>Basidiomycota</taxon>
        <taxon>Agaricomycotina</taxon>
        <taxon>Agaricomycetes</taxon>
        <taxon>Agaricomycetidae</taxon>
        <taxon>Boletales</taxon>
        <taxon>Sclerodermatineae</taxon>
        <taxon>Pisolithaceae</taxon>
        <taxon>Pisolithus</taxon>
    </lineage>
</organism>
<gene>
    <name evidence="2" type="ORF">PISMIDRAFT_17618</name>
</gene>
<evidence type="ECO:0000256" key="1">
    <source>
        <dbReference type="SAM" id="MobiDB-lite"/>
    </source>
</evidence>
<dbReference type="AlphaFoldDB" id="A0A0C9YAX2"/>
<reference evidence="2 3" key="1">
    <citation type="submission" date="2014-04" db="EMBL/GenBank/DDBJ databases">
        <authorList>
            <consortium name="DOE Joint Genome Institute"/>
            <person name="Kuo A."/>
            <person name="Kohler A."/>
            <person name="Costa M.D."/>
            <person name="Nagy L.G."/>
            <person name="Floudas D."/>
            <person name="Copeland A."/>
            <person name="Barry K.W."/>
            <person name="Cichocki N."/>
            <person name="Veneault-Fourrey C."/>
            <person name="LaButti K."/>
            <person name="Lindquist E.A."/>
            <person name="Lipzen A."/>
            <person name="Lundell T."/>
            <person name="Morin E."/>
            <person name="Murat C."/>
            <person name="Sun H."/>
            <person name="Tunlid A."/>
            <person name="Henrissat B."/>
            <person name="Grigoriev I.V."/>
            <person name="Hibbett D.S."/>
            <person name="Martin F."/>
            <person name="Nordberg H.P."/>
            <person name="Cantor M.N."/>
            <person name="Hua S.X."/>
        </authorList>
    </citation>
    <scope>NUCLEOTIDE SEQUENCE [LARGE SCALE GENOMIC DNA]</scope>
    <source>
        <strain evidence="2 3">441</strain>
    </source>
</reference>
<reference evidence="3" key="2">
    <citation type="submission" date="2015-01" db="EMBL/GenBank/DDBJ databases">
        <title>Evolutionary Origins and Diversification of the Mycorrhizal Mutualists.</title>
        <authorList>
            <consortium name="DOE Joint Genome Institute"/>
            <consortium name="Mycorrhizal Genomics Consortium"/>
            <person name="Kohler A."/>
            <person name="Kuo A."/>
            <person name="Nagy L.G."/>
            <person name="Floudas D."/>
            <person name="Copeland A."/>
            <person name="Barry K.W."/>
            <person name="Cichocki N."/>
            <person name="Veneault-Fourrey C."/>
            <person name="LaButti K."/>
            <person name="Lindquist E.A."/>
            <person name="Lipzen A."/>
            <person name="Lundell T."/>
            <person name="Morin E."/>
            <person name="Murat C."/>
            <person name="Riley R."/>
            <person name="Ohm R."/>
            <person name="Sun H."/>
            <person name="Tunlid A."/>
            <person name="Henrissat B."/>
            <person name="Grigoriev I.V."/>
            <person name="Hibbett D.S."/>
            <person name="Martin F."/>
        </authorList>
    </citation>
    <scope>NUCLEOTIDE SEQUENCE [LARGE SCALE GENOMIC DNA]</scope>
    <source>
        <strain evidence="3">441</strain>
    </source>
</reference>
<evidence type="ECO:0000313" key="3">
    <source>
        <dbReference type="Proteomes" id="UP000054018"/>
    </source>
</evidence>